<protein>
    <recommendedName>
        <fullName evidence="6">IST1 homolog</fullName>
    </recommendedName>
    <alternativeName>
        <fullName evidence="14">Charged multivesicular body protein 8</fullName>
    </alternativeName>
</protein>
<keyword evidence="12" id="KW-0131">Cell cycle</keyword>
<evidence type="ECO:0000256" key="7">
    <source>
        <dbReference type="ARBA" id="ARBA00022490"/>
    </source>
</evidence>
<dbReference type="PANTHER" id="PTHR12161:SF5">
    <property type="entry name" value="IST1 HOMOLOG"/>
    <property type="match status" value="1"/>
</dbReference>
<evidence type="ECO:0000256" key="16">
    <source>
        <dbReference type="ARBA" id="ARBA00046920"/>
    </source>
</evidence>
<evidence type="ECO:0000313" key="19">
    <source>
        <dbReference type="Proteomes" id="UP001208570"/>
    </source>
</evidence>
<evidence type="ECO:0000256" key="12">
    <source>
        <dbReference type="ARBA" id="ARBA00023306"/>
    </source>
</evidence>
<dbReference type="GO" id="GO:0030496">
    <property type="term" value="C:midbody"/>
    <property type="evidence" value="ECO:0007669"/>
    <property type="project" value="UniProtKB-SubCell"/>
</dbReference>
<evidence type="ECO:0000256" key="3">
    <source>
        <dbReference type="ARBA" id="ARBA00004300"/>
    </source>
</evidence>
<name>A0AAD9JL93_9ANNE</name>
<dbReference type="InterPro" id="IPR005061">
    <property type="entry name" value="Ist1"/>
</dbReference>
<feature type="region of interest" description="Disordered" evidence="17">
    <location>
        <begin position="270"/>
        <end position="448"/>
    </location>
</feature>
<comment type="subcellular location">
    <subcellularLocation>
        <location evidence="3">Cytoplasm</location>
        <location evidence="3">Cytoskeleton</location>
        <location evidence="3">Microtubule organizing center</location>
        <location evidence="3">Centrosome</location>
    </subcellularLocation>
    <subcellularLocation>
        <location evidence="4">Cytoplasmic vesicle</location>
    </subcellularLocation>
    <subcellularLocation>
        <location evidence="1">Midbody</location>
    </subcellularLocation>
    <subcellularLocation>
        <location evidence="2">Nucleus envelope</location>
    </subcellularLocation>
</comment>
<evidence type="ECO:0000256" key="6">
    <source>
        <dbReference type="ARBA" id="ARBA00014513"/>
    </source>
</evidence>
<evidence type="ECO:0000256" key="1">
    <source>
        <dbReference type="ARBA" id="ARBA00004214"/>
    </source>
</evidence>
<evidence type="ECO:0000256" key="14">
    <source>
        <dbReference type="ARBA" id="ARBA00032374"/>
    </source>
</evidence>
<keyword evidence="9" id="KW-0132">Cell division</keyword>
<dbReference type="EMBL" id="JAODUP010000250">
    <property type="protein sequence ID" value="KAK2155052.1"/>
    <property type="molecule type" value="Genomic_DNA"/>
</dbReference>
<evidence type="ECO:0000256" key="15">
    <source>
        <dbReference type="ARBA" id="ARBA00046124"/>
    </source>
</evidence>
<dbReference type="Proteomes" id="UP001208570">
    <property type="component" value="Unassembled WGS sequence"/>
</dbReference>
<evidence type="ECO:0000256" key="11">
    <source>
        <dbReference type="ARBA" id="ARBA00023242"/>
    </source>
</evidence>
<dbReference type="GO" id="GO:0005635">
    <property type="term" value="C:nuclear envelope"/>
    <property type="evidence" value="ECO:0007669"/>
    <property type="project" value="UniProtKB-SubCell"/>
</dbReference>
<evidence type="ECO:0000256" key="10">
    <source>
        <dbReference type="ARBA" id="ARBA00023212"/>
    </source>
</evidence>
<dbReference type="InterPro" id="IPR042277">
    <property type="entry name" value="IST1-like"/>
</dbReference>
<accession>A0AAD9JL93</accession>
<dbReference type="Gene3D" id="1.20.1260.60">
    <property type="entry name" value="Vacuolar protein sorting-associated protein Ist1"/>
    <property type="match status" value="1"/>
</dbReference>
<reference evidence="18" key="1">
    <citation type="journal article" date="2023" name="Mol. Biol. Evol.">
        <title>Third-Generation Sequencing Reveals the Adaptive Role of the Epigenome in Three Deep-Sea Polychaetes.</title>
        <authorList>
            <person name="Perez M."/>
            <person name="Aroh O."/>
            <person name="Sun Y."/>
            <person name="Lan Y."/>
            <person name="Juniper S.K."/>
            <person name="Young C.R."/>
            <person name="Angers B."/>
            <person name="Qian P.Y."/>
        </authorList>
    </citation>
    <scope>NUCLEOTIDE SEQUENCE</scope>
    <source>
        <strain evidence="18">P08H-3</strain>
    </source>
</reference>
<proteinExistence type="inferred from homology"/>
<dbReference type="GO" id="GO:0031410">
    <property type="term" value="C:cytoplasmic vesicle"/>
    <property type="evidence" value="ECO:0007669"/>
    <property type="project" value="UniProtKB-SubCell"/>
</dbReference>
<feature type="compositionally biased region" description="Polar residues" evidence="17">
    <location>
        <begin position="340"/>
        <end position="350"/>
    </location>
</feature>
<evidence type="ECO:0000256" key="17">
    <source>
        <dbReference type="SAM" id="MobiDB-lite"/>
    </source>
</evidence>
<keyword evidence="13" id="KW-0968">Cytoplasmic vesicle</keyword>
<feature type="compositionally biased region" description="Pro residues" evidence="17">
    <location>
        <begin position="314"/>
        <end position="323"/>
    </location>
</feature>
<dbReference type="Pfam" id="PF03398">
    <property type="entry name" value="Ist1"/>
    <property type="match status" value="1"/>
</dbReference>
<dbReference type="GO" id="GO:0015031">
    <property type="term" value="P:protein transport"/>
    <property type="evidence" value="ECO:0007669"/>
    <property type="project" value="InterPro"/>
</dbReference>
<dbReference type="PANTHER" id="PTHR12161">
    <property type="entry name" value="IST1 FAMILY MEMBER"/>
    <property type="match status" value="1"/>
</dbReference>
<keyword evidence="8" id="KW-0597">Phosphoprotein</keyword>
<comment type="function">
    <text evidence="15">ESCRT-III-like protein involved in cytokinesis, nuclear envelope reassembly and endosomal tubulation. Is required for efficient abscission during cytokinesis. Involved in recruiting VPS4A and/or VPS4B to the midbody of dividing cells. During late anaphase, involved in nuclear envelope reassembly and mitotic spindle disassembly together with the ESCRT-III complex: IST1 acts by mediating the recruitment of SPAST to the nuclear membrane, leading to microtubule severing. Recruited to the reforming nuclear envelope (NE) during anaphase by LEMD2. Regulates early endosomal tubulation together with the ESCRT-III complex by mediating the recruitment of SPAST.</text>
</comment>
<feature type="compositionally biased region" description="Low complexity" evidence="17">
    <location>
        <begin position="288"/>
        <end position="303"/>
    </location>
</feature>
<feature type="compositionally biased region" description="Low complexity" evidence="17">
    <location>
        <begin position="382"/>
        <end position="401"/>
    </location>
</feature>
<evidence type="ECO:0000256" key="13">
    <source>
        <dbReference type="ARBA" id="ARBA00023329"/>
    </source>
</evidence>
<dbReference type="GO" id="GO:0005813">
    <property type="term" value="C:centrosome"/>
    <property type="evidence" value="ECO:0007669"/>
    <property type="project" value="UniProtKB-SubCell"/>
</dbReference>
<organism evidence="18 19">
    <name type="scientific">Paralvinella palmiformis</name>
    <dbReference type="NCBI Taxonomy" id="53620"/>
    <lineage>
        <taxon>Eukaryota</taxon>
        <taxon>Metazoa</taxon>
        <taxon>Spiralia</taxon>
        <taxon>Lophotrochozoa</taxon>
        <taxon>Annelida</taxon>
        <taxon>Polychaeta</taxon>
        <taxon>Sedentaria</taxon>
        <taxon>Canalipalpata</taxon>
        <taxon>Terebellida</taxon>
        <taxon>Terebelliformia</taxon>
        <taxon>Alvinellidae</taxon>
        <taxon>Paralvinella</taxon>
    </lineage>
</organism>
<keyword evidence="19" id="KW-1185">Reference proteome</keyword>
<evidence type="ECO:0000256" key="5">
    <source>
        <dbReference type="ARBA" id="ARBA00005536"/>
    </source>
</evidence>
<keyword evidence="10" id="KW-0206">Cytoskeleton</keyword>
<evidence type="ECO:0000256" key="4">
    <source>
        <dbReference type="ARBA" id="ARBA00004541"/>
    </source>
</evidence>
<evidence type="ECO:0000256" key="9">
    <source>
        <dbReference type="ARBA" id="ARBA00022618"/>
    </source>
</evidence>
<dbReference type="FunFam" id="1.20.1260.60:FF:000001">
    <property type="entry name" value="IST1 homolog isoform X1"/>
    <property type="match status" value="1"/>
</dbReference>
<dbReference type="GO" id="GO:0051301">
    <property type="term" value="P:cell division"/>
    <property type="evidence" value="ECO:0007669"/>
    <property type="project" value="UniProtKB-KW"/>
</dbReference>
<evidence type="ECO:0000256" key="8">
    <source>
        <dbReference type="ARBA" id="ARBA00022553"/>
    </source>
</evidence>
<evidence type="ECO:0000313" key="18">
    <source>
        <dbReference type="EMBL" id="KAK2155052.1"/>
    </source>
</evidence>
<comment type="subunit">
    <text evidence="16">Interacts with CHMP1A, CHMP1B, VPS4A and VTA1. Interacts with SPAST, STAMBP, and USP8. May interact with VPS37B. May associate with the ESCRT-I complex. Interacts with MITD1, in competition with VSP4. Interacts with SPART (via MIT domain); leading to the recruitment of SPART to midbodies. Interacts with SPAST.</text>
</comment>
<comment type="caution">
    <text evidence="18">The sequence shown here is derived from an EMBL/GenBank/DDBJ whole genome shotgun (WGS) entry which is preliminary data.</text>
</comment>
<evidence type="ECO:0000256" key="2">
    <source>
        <dbReference type="ARBA" id="ARBA00004259"/>
    </source>
</evidence>
<dbReference type="AlphaFoldDB" id="A0AAD9JL93"/>
<gene>
    <name evidence="18" type="ORF">LSH36_250g00045</name>
</gene>
<keyword evidence="7" id="KW-0963">Cytoplasm</keyword>
<keyword evidence="11" id="KW-0539">Nucleus</keyword>
<sequence>MFSSKHPNYTKLRTNLRLCINRLKLLEKKKAELALKARKEIADYISLAKEDRARIRVEHIIREDYLVEAMEIIEMFCDLLLARFGLIERMKEMDPGLEEAIATLLWVAPRLSSDIAELREVSNQLTLKYGKEFGESCRSNQLENVNEKVMHKLSSSAPPRMLIENYLIEIAKVFNVPFEPDPVVMADDSLEDVDNLIMLDDLNVKKPPDDMPGFGGSGGGGNFILPAGAVGPPPGAVAPPAGSFVSPVGAYYPPSVAVYPPGASAQPIQPVMPPASQMPGSAPLFTLPSPGGASPGSGSPHGASPGGGSSKGSPGPPPLPNRPPNASQNSSPVAPDKSSPYDQNHINNTPPSLPKYDEVMNSPNQYPSAGPTCPTLNSNHSPMDTMPTPGPRTTPDGRLTPTPKPRNKISPGRGPSPGIPQLPDVPGLPSVPTGMIGSTASTGEDVDFDDLTRRFEELKRQK</sequence>
<comment type="similarity">
    <text evidence="5">Belongs to the IST1 family.</text>
</comment>